<proteinExistence type="predicted"/>
<keyword evidence="2" id="KW-1185">Reference proteome</keyword>
<gene>
    <name evidence="1" type="ORF">DSO57_1023629</name>
</gene>
<name>A0ACC2UN85_9FUNG</name>
<protein>
    <submittedName>
        <fullName evidence="1">Uncharacterized protein</fullName>
    </submittedName>
</protein>
<reference evidence="1" key="1">
    <citation type="submission" date="2022-04" db="EMBL/GenBank/DDBJ databases">
        <title>Genome of the entomopathogenic fungus Entomophthora muscae.</title>
        <authorList>
            <person name="Elya C."/>
            <person name="Lovett B.R."/>
            <person name="Lee E."/>
            <person name="Macias A.M."/>
            <person name="Hajek A.E."/>
            <person name="De Bivort B.L."/>
            <person name="Kasson M.T."/>
            <person name="De Fine Licht H.H."/>
            <person name="Stajich J.E."/>
        </authorList>
    </citation>
    <scope>NUCLEOTIDE SEQUENCE</scope>
    <source>
        <strain evidence="1">Berkeley</strain>
    </source>
</reference>
<dbReference type="EMBL" id="QTSX02000124">
    <property type="protein sequence ID" value="KAJ9088399.1"/>
    <property type="molecule type" value="Genomic_DNA"/>
</dbReference>
<accession>A0ACC2UN85</accession>
<evidence type="ECO:0000313" key="1">
    <source>
        <dbReference type="EMBL" id="KAJ9088399.1"/>
    </source>
</evidence>
<evidence type="ECO:0000313" key="2">
    <source>
        <dbReference type="Proteomes" id="UP001165960"/>
    </source>
</evidence>
<organism evidence="1 2">
    <name type="scientific">Entomophthora muscae</name>
    <dbReference type="NCBI Taxonomy" id="34485"/>
    <lineage>
        <taxon>Eukaryota</taxon>
        <taxon>Fungi</taxon>
        <taxon>Fungi incertae sedis</taxon>
        <taxon>Zoopagomycota</taxon>
        <taxon>Entomophthoromycotina</taxon>
        <taxon>Entomophthoromycetes</taxon>
        <taxon>Entomophthorales</taxon>
        <taxon>Entomophthoraceae</taxon>
        <taxon>Entomophthora</taxon>
    </lineage>
</organism>
<sequence length="58" mass="6455">MRGRTLSWWSWNLWPDLFVHLVGYQAEKRVAETGLVIGLGLGIGAGIVGNQISFAEKR</sequence>
<comment type="caution">
    <text evidence="1">The sequence shown here is derived from an EMBL/GenBank/DDBJ whole genome shotgun (WGS) entry which is preliminary data.</text>
</comment>
<dbReference type="Proteomes" id="UP001165960">
    <property type="component" value="Unassembled WGS sequence"/>
</dbReference>